<dbReference type="KEGG" id="ncb:C0V82_05300"/>
<reference evidence="1 2" key="1">
    <citation type="submission" date="2017-12" db="EMBL/GenBank/DDBJ databases">
        <title>Genomes of bacteria within cyanobacterial aggregates.</title>
        <authorList>
            <person name="Cai H."/>
        </authorList>
    </citation>
    <scope>NUCLEOTIDE SEQUENCE [LARGE SCALE GENOMIC DNA]</scope>
    <source>
        <strain evidence="1 2">TH16</strain>
    </source>
</reference>
<dbReference type="EMBL" id="CP025611">
    <property type="protein sequence ID" value="AUN29700.1"/>
    <property type="molecule type" value="Genomic_DNA"/>
</dbReference>
<dbReference type="RefSeq" id="WP_102111422.1">
    <property type="nucleotide sequence ID" value="NZ_BMGN01000003.1"/>
</dbReference>
<dbReference type="OrthoDB" id="5005871at2"/>
<keyword evidence="2" id="KW-1185">Reference proteome</keyword>
<dbReference type="AlphaFoldDB" id="A0A2K9N987"/>
<organism evidence="1 2">
    <name type="scientific">Niveispirillum cyanobacteriorum</name>
    <dbReference type="NCBI Taxonomy" id="1612173"/>
    <lineage>
        <taxon>Bacteria</taxon>
        <taxon>Pseudomonadati</taxon>
        <taxon>Pseudomonadota</taxon>
        <taxon>Alphaproteobacteria</taxon>
        <taxon>Rhodospirillales</taxon>
        <taxon>Azospirillaceae</taxon>
        <taxon>Niveispirillum</taxon>
    </lineage>
</organism>
<evidence type="ECO:0000313" key="1">
    <source>
        <dbReference type="EMBL" id="AUN29700.1"/>
    </source>
</evidence>
<accession>A0A2K9N987</accession>
<protein>
    <submittedName>
        <fullName evidence="1">Uncharacterized protein</fullName>
    </submittedName>
</protein>
<proteinExistence type="predicted"/>
<sequence length="128" mass="13545">MTGADMAMLLAGVFLVGLGLVHSWLGEVKLIGPLLSPQGRSGMLVHSRFARNVLRFAWHLTSLAWWGMGISVAMLAVPFAVEPRLALLAGTGVTCLITGLLILVIGRGRHLAWPVFLAAAFCCGVPLA</sequence>
<gene>
    <name evidence="1" type="ORF">C0V82_05300</name>
</gene>
<dbReference type="Proteomes" id="UP000234752">
    <property type="component" value="Chromosome eg_1"/>
</dbReference>
<evidence type="ECO:0000313" key="2">
    <source>
        <dbReference type="Proteomes" id="UP000234752"/>
    </source>
</evidence>
<name>A0A2K9N987_9PROT</name>